<dbReference type="InterPro" id="IPR017961">
    <property type="entry name" value="DNA_pol_Y-fam_little_finger"/>
</dbReference>
<dbReference type="Gene3D" id="3.40.1170.60">
    <property type="match status" value="1"/>
</dbReference>
<dbReference type="GO" id="GO:0006281">
    <property type="term" value="P:DNA repair"/>
    <property type="evidence" value="ECO:0007669"/>
    <property type="project" value="UniProtKB-KW"/>
</dbReference>
<evidence type="ECO:0000256" key="1">
    <source>
        <dbReference type="ARBA" id="ARBA00010945"/>
    </source>
</evidence>
<reference evidence="7 8" key="1">
    <citation type="submission" date="2011-02" db="EMBL/GenBank/DDBJ databases">
        <authorList>
            <person name="Weinstock G."/>
            <person name="Sodergren E."/>
            <person name="Clifton S."/>
            <person name="Fulton L."/>
            <person name="Fulton B."/>
            <person name="Courtney L."/>
            <person name="Fronick C."/>
            <person name="Harrison M."/>
            <person name="Strong C."/>
            <person name="Farmer C."/>
            <person name="Delahaunty K."/>
            <person name="Markovic C."/>
            <person name="Hall O."/>
            <person name="Minx P."/>
            <person name="Tomlinson C."/>
            <person name="Mitreva M."/>
            <person name="Hou S."/>
            <person name="Chen J."/>
            <person name="Wollam A."/>
            <person name="Pepin K.H."/>
            <person name="Johnson M."/>
            <person name="Bhonagiri V."/>
            <person name="Zhang X."/>
            <person name="Suruliraj S."/>
            <person name="Warren W."/>
            <person name="Chinwalla A."/>
            <person name="Mardis E.R."/>
            <person name="Wilson R.K."/>
        </authorList>
    </citation>
    <scope>NUCLEOTIDE SEQUENCE [LARGE SCALE GENOMIC DNA]</scope>
    <source>
        <strain evidence="7 8">YIT 11841</strain>
    </source>
</reference>
<dbReference type="Pfam" id="PF11799">
    <property type="entry name" value="IMS_C"/>
    <property type="match status" value="1"/>
</dbReference>
<dbReference type="eggNOG" id="COG0389">
    <property type="taxonomic scope" value="Bacteria"/>
</dbReference>
<dbReference type="Gene3D" id="3.30.70.270">
    <property type="match status" value="1"/>
</dbReference>
<name>F3QSC8_9BACT</name>
<dbReference type="Gene3D" id="3.30.1490.100">
    <property type="entry name" value="DNA polymerase, Y-family, little finger domain"/>
    <property type="match status" value="1"/>
</dbReference>
<gene>
    <name evidence="7" type="ORF">HMPREF9442_01086</name>
</gene>
<dbReference type="Gene3D" id="1.10.150.20">
    <property type="entry name" value="5' to 3' exonuclease, C-terminal subdomain"/>
    <property type="match status" value="1"/>
</dbReference>
<keyword evidence="3" id="KW-0741">SOS mutagenesis</keyword>
<dbReference type="GO" id="GO:0003684">
    <property type="term" value="F:damaged DNA binding"/>
    <property type="evidence" value="ECO:0007669"/>
    <property type="project" value="InterPro"/>
</dbReference>
<dbReference type="InterPro" id="IPR001126">
    <property type="entry name" value="UmuC"/>
</dbReference>
<dbReference type="Pfam" id="PF13438">
    <property type="entry name" value="DUF4113"/>
    <property type="match status" value="1"/>
</dbReference>
<evidence type="ECO:0000256" key="5">
    <source>
        <dbReference type="ARBA" id="ARBA00023236"/>
    </source>
</evidence>
<feature type="domain" description="UmuC" evidence="6">
    <location>
        <begin position="6"/>
        <end position="191"/>
    </location>
</feature>
<dbReference type="GO" id="GO:0005829">
    <property type="term" value="C:cytosol"/>
    <property type="evidence" value="ECO:0007669"/>
    <property type="project" value="TreeGrafter"/>
</dbReference>
<evidence type="ECO:0000259" key="6">
    <source>
        <dbReference type="PROSITE" id="PS50173"/>
    </source>
</evidence>
<dbReference type="Proteomes" id="UP000005546">
    <property type="component" value="Unassembled WGS sequence"/>
</dbReference>
<dbReference type="PANTHER" id="PTHR11076:SF34">
    <property type="entry name" value="PROTEIN UMUC"/>
    <property type="match status" value="1"/>
</dbReference>
<evidence type="ECO:0000256" key="2">
    <source>
        <dbReference type="ARBA" id="ARBA00022763"/>
    </source>
</evidence>
<keyword evidence="2" id="KW-0227">DNA damage</keyword>
<dbReference type="HOGENOM" id="CLU_012348_3_0_10"/>
<dbReference type="OrthoDB" id="9808813at2"/>
<dbReference type="CDD" id="cd01700">
    <property type="entry name" value="PolY_Pol_V_umuC"/>
    <property type="match status" value="1"/>
</dbReference>
<dbReference type="Pfam" id="PF00817">
    <property type="entry name" value="IMS"/>
    <property type="match status" value="1"/>
</dbReference>
<sequence>MKDGVFGLVDCNNFFVSCERVFRPDLRDKPVVVLSNNDGCVIARSNESKALGIRMGEPFFKVRDVVARHGVAVFSSNFSLYGDMSRRVMSLLSAYTPRLDIYSVDEAVLDLTGMGDAEFLRGYGRDIVRKIGKGVGIPVSLGVAGTKTLAKMASKYAKRYPAYEGVCLIDTEEKREKALRRFAVGDVWGIGRRMQKVLEYHGVRTAWDFVCRSEGWVRHEFSVAGVRTWRELQGESCIALDDLPYKKSICMSRSFPGHGLSEWHVLEEAVAYFASECARKLREQGTCCGQVTVFAYTSRFRTDVPGNMIQQQVRMPVPTQDTAEIVHAALEALRLHAHDGGFDYKKSGVIVWDLSPREAVQTDLFDKMDRGKRGALIRAVDEINRKNGHNVVKVAALGAEQEYASERQYASRRYTTNLDEVLVVKV</sequence>
<dbReference type="AlphaFoldDB" id="F3QSC8"/>
<evidence type="ECO:0000313" key="8">
    <source>
        <dbReference type="Proteomes" id="UP000005546"/>
    </source>
</evidence>
<dbReference type="EMBL" id="AFBR01000025">
    <property type="protein sequence ID" value="EGG55469.1"/>
    <property type="molecule type" value="Genomic_DNA"/>
</dbReference>
<dbReference type="InterPro" id="IPR036775">
    <property type="entry name" value="DNA_pol_Y-fam_lit_finger_sf"/>
</dbReference>
<protein>
    <submittedName>
        <fullName evidence="7">Putative DNA polymerase V subunit UmuC</fullName>
    </submittedName>
</protein>
<dbReference type="GeneID" id="98398401"/>
<dbReference type="PROSITE" id="PS50173">
    <property type="entry name" value="UMUC"/>
    <property type="match status" value="1"/>
</dbReference>
<keyword evidence="8" id="KW-1185">Reference proteome</keyword>
<keyword evidence="5" id="KW-0742">SOS response</keyword>
<dbReference type="InterPro" id="IPR043128">
    <property type="entry name" value="Rev_trsase/Diguanyl_cyclase"/>
</dbReference>
<evidence type="ECO:0000256" key="3">
    <source>
        <dbReference type="ARBA" id="ARBA00023199"/>
    </source>
</evidence>
<dbReference type="GO" id="GO:0003887">
    <property type="term" value="F:DNA-directed DNA polymerase activity"/>
    <property type="evidence" value="ECO:0007669"/>
    <property type="project" value="TreeGrafter"/>
</dbReference>
<dbReference type="SUPFAM" id="SSF56672">
    <property type="entry name" value="DNA/RNA polymerases"/>
    <property type="match status" value="1"/>
</dbReference>
<dbReference type="GO" id="GO:0009432">
    <property type="term" value="P:SOS response"/>
    <property type="evidence" value="ECO:0007669"/>
    <property type="project" value="UniProtKB-KW"/>
</dbReference>
<comment type="similarity">
    <text evidence="1">Belongs to the DNA polymerase type-Y family.</text>
</comment>
<keyword evidence="4" id="KW-0234">DNA repair</keyword>
<dbReference type="SUPFAM" id="SSF100879">
    <property type="entry name" value="Lesion bypass DNA polymerase (Y-family), little finger domain"/>
    <property type="match status" value="1"/>
</dbReference>
<dbReference type="InterPro" id="IPR025188">
    <property type="entry name" value="DUF4113"/>
</dbReference>
<dbReference type="GO" id="GO:0042276">
    <property type="term" value="P:error-prone translesion synthesis"/>
    <property type="evidence" value="ECO:0007669"/>
    <property type="project" value="TreeGrafter"/>
</dbReference>
<dbReference type="PANTHER" id="PTHR11076">
    <property type="entry name" value="DNA REPAIR POLYMERASE UMUC / TRANSFERASE FAMILY MEMBER"/>
    <property type="match status" value="1"/>
</dbReference>
<dbReference type="InterPro" id="IPR050116">
    <property type="entry name" value="DNA_polymerase-Y"/>
</dbReference>
<dbReference type="STRING" id="762982.HMPREF9442_01086"/>
<dbReference type="InterPro" id="IPR043502">
    <property type="entry name" value="DNA/RNA_pol_sf"/>
</dbReference>
<dbReference type="RefSeq" id="WP_008625890.1">
    <property type="nucleotide sequence ID" value="NZ_GL883828.1"/>
</dbReference>
<proteinExistence type="inferred from homology"/>
<accession>F3QSC8</accession>
<evidence type="ECO:0000313" key="7">
    <source>
        <dbReference type="EMBL" id="EGG55469.1"/>
    </source>
</evidence>
<organism evidence="7 8">
    <name type="scientific">Paraprevotella xylaniphila YIT 11841</name>
    <dbReference type="NCBI Taxonomy" id="762982"/>
    <lineage>
        <taxon>Bacteria</taxon>
        <taxon>Pseudomonadati</taxon>
        <taxon>Bacteroidota</taxon>
        <taxon>Bacteroidia</taxon>
        <taxon>Bacteroidales</taxon>
        <taxon>Prevotellaceae</taxon>
        <taxon>Paraprevotella</taxon>
    </lineage>
</organism>
<evidence type="ECO:0000256" key="4">
    <source>
        <dbReference type="ARBA" id="ARBA00023204"/>
    </source>
</evidence>
<comment type="caution">
    <text evidence="7">The sequence shown here is derived from an EMBL/GenBank/DDBJ whole genome shotgun (WGS) entry which is preliminary data.</text>
</comment>